<evidence type="ECO:0000313" key="1">
    <source>
        <dbReference type="EMBL" id="PIU24481.1"/>
    </source>
</evidence>
<dbReference type="EMBL" id="PEXI01000029">
    <property type="protein sequence ID" value="PIU24481.1"/>
    <property type="molecule type" value="Genomic_DNA"/>
</dbReference>
<dbReference type="Proteomes" id="UP000229896">
    <property type="component" value="Unassembled WGS sequence"/>
</dbReference>
<dbReference type="SUPFAM" id="SSF47729">
    <property type="entry name" value="IHF-like DNA-binding proteins"/>
    <property type="match status" value="1"/>
</dbReference>
<gene>
    <name evidence="1" type="ORF">COT12_00825</name>
</gene>
<sequence>MTREKFASQLAKELHNLGMSKMNRQKAEKLIAAITESLTFGLANDRKAIVSNFGSFEVVKYGAKIINSPRGDKKQFFMLPTDVIKWHPSGKVRTRAASEEVAPEEYQKLVGNPRYEIEPPTVFIQKEKEISPPPSAKTANPFEVHVRVQNKRQSHILDDNSPISKFVKSIFRLCKLSAPTNWRLSPTEINPSLSIFPDRRKKITAICQKRATQ</sequence>
<protein>
    <submittedName>
        <fullName evidence="1">Uncharacterized protein</fullName>
    </submittedName>
</protein>
<comment type="caution">
    <text evidence="1">The sequence shown here is derived from an EMBL/GenBank/DDBJ whole genome shotgun (WGS) entry which is preliminary data.</text>
</comment>
<dbReference type="GO" id="GO:0003677">
    <property type="term" value="F:DNA binding"/>
    <property type="evidence" value="ECO:0007669"/>
    <property type="project" value="InterPro"/>
</dbReference>
<dbReference type="Pfam" id="PF00216">
    <property type="entry name" value="Bac_DNA_binding"/>
    <property type="match status" value="1"/>
</dbReference>
<dbReference type="InterPro" id="IPR000119">
    <property type="entry name" value="Hist_DNA-bd"/>
</dbReference>
<reference evidence="2" key="1">
    <citation type="submission" date="2017-09" db="EMBL/GenBank/DDBJ databases">
        <title>Depth-based differentiation of microbial function through sediment-hosted aquifers and enrichment of novel symbionts in the deep terrestrial subsurface.</title>
        <authorList>
            <person name="Probst A.J."/>
            <person name="Ladd B."/>
            <person name="Jarett J.K."/>
            <person name="Geller-Mcgrath D.E."/>
            <person name="Sieber C.M.K."/>
            <person name="Emerson J.B."/>
            <person name="Anantharaman K."/>
            <person name="Thomas B.C."/>
            <person name="Malmstrom R."/>
            <person name="Stieglmeier M."/>
            <person name="Klingl A."/>
            <person name="Woyke T."/>
            <person name="Ryan C.M."/>
            <person name="Banfield J.F."/>
        </authorList>
    </citation>
    <scope>NUCLEOTIDE SEQUENCE [LARGE SCALE GENOMIC DNA]</scope>
</reference>
<evidence type="ECO:0000313" key="2">
    <source>
        <dbReference type="Proteomes" id="UP000229896"/>
    </source>
</evidence>
<organism evidence="1 2">
    <name type="scientific">Candidatus Berkelbacteria bacterium CG08_land_8_20_14_0_20_39_8</name>
    <dbReference type="NCBI Taxonomy" id="1974511"/>
    <lineage>
        <taxon>Bacteria</taxon>
        <taxon>Candidatus Berkelbacteria</taxon>
    </lineage>
</organism>
<proteinExistence type="predicted"/>
<dbReference type="AlphaFoldDB" id="A0A2M6YCR9"/>
<accession>A0A2M6YCR9</accession>
<dbReference type="GO" id="GO:0030527">
    <property type="term" value="F:structural constituent of chromatin"/>
    <property type="evidence" value="ECO:0007669"/>
    <property type="project" value="InterPro"/>
</dbReference>
<name>A0A2M6YCR9_9BACT</name>
<dbReference type="Gene3D" id="4.10.520.10">
    <property type="entry name" value="IHF-like DNA-binding proteins"/>
    <property type="match status" value="1"/>
</dbReference>
<dbReference type="InterPro" id="IPR010992">
    <property type="entry name" value="IHF-like_DNA-bd_dom_sf"/>
</dbReference>